<dbReference type="InterPro" id="IPR002780">
    <property type="entry name" value="Hyd_form_HypD"/>
</dbReference>
<dbReference type="PANTHER" id="PTHR30149">
    <property type="entry name" value="HYDROGENASE PROTEIN ASSEMBLY PROTEIN HYPD"/>
    <property type="match status" value="1"/>
</dbReference>
<dbReference type="GO" id="GO:0005506">
    <property type="term" value="F:iron ion binding"/>
    <property type="evidence" value="ECO:0007669"/>
    <property type="project" value="TreeGrafter"/>
</dbReference>
<comment type="similarity">
    <text evidence="1">Belongs to the HypD family.</text>
</comment>
<accession>A0A1T4LQC5</accession>
<keyword evidence="3" id="KW-0408">Iron</keyword>
<reference evidence="5" key="1">
    <citation type="submission" date="2017-02" db="EMBL/GenBank/DDBJ databases">
        <authorList>
            <person name="Varghese N."/>
            <person name="Submissions S."/>
        </authorList>
    </citation>
    <scope>NUCLEOTIDE SEQUENCE [LARGE SCALE GENOMIC DNA]</scope>
    <source>
        <strain evidence="5">DSM 16521</strain>
    </source>
</reference>
<dbReference type="InterPro" id="IPR042243">
    <property type="entry name" value="HypD_1"/>
</dbReference>
<organism evidence="4 5">
    <name type="scientific">Carboxydocella sporoproducens DSM 16521</name>
    <dbReference type="NCBI Taxonomy" id="1121270"/>
    <lineage>
        <taxon>Bacteria</taxon>
        <taxon>Bacillati</taxon>
        <taxon>Bacillota</taxon>
        <taxon>Clostridia</taxon>
        <taxon>Eubacteriales</taxon>
        <taxon>Clostridiales Family XVI. Incertae Sedis</taxon>
        <taxon>Carboxydocella</taxon>
    </lineage>
</organism>
<dbReference type="Proteomes" id="UP000189933">
    <property type="component" value="Unassembled WGS sequence"/>
</dbReference>
<dbReference type="NCBIfam" id="TIGR00075">
    <property type="entry name" value="hypD"/>
    <property type="match status" value="1"/>
</dbReference>
<protein>
    <submittedName>
        <fullName evidence="4">Hydrogenase expression/formation protein HypD</fullName>
    </submittedName>
</protein>
<dbReference type="RefSeq" id="WP_078664408.1">
    <property type="nucleotide sequence ID" value="NZ_FUXM01000002.1"/>
</dbReference>
<keyword evidence="2" id="KW-0479">Metal-binding</keyword>
<dbReference type="OrthoDB" id="9770424at2"/>
<dbReference type="Pfam" id="PF01924">
    <property type="entry name" value="HypD"/>
    <property type="match status" value="1"/>
</dbReference>
<evidence type="ECO:0000313" key="5">
    <source>
        <dbReference type="Proteomes" id="UP000189933"/>
    </source>
</evidence>
<dbReference type="GO" id="GO:0051539">
    <property type="term" value="F:4 iron, 4 sulfur cluster binding"/>
    <property type="evidence" value="ECO:0007669"/>
    <property type="project" value="TreeGrafter"/>
</dbReference>
<evidence type="ECO:0000256" key="3">
    <source>
        <dbReference type="ARBA" id="ARBA00023004"/>
    </source>
</evidence>
<dbReference type="Gene3D" id="3.40.50.11750">
    <property type="entry name" value="HypD, alpha/beta domain 1"/>
    <property type="match status" value="2"/>
</dbReference>
<sequence>MLNTISQIKNPQLAKNLVQEITKLALQLPQVKIMEVCGTHTVSIFKSGIRSLLPENVKLLSGPGCPVCVTPNNYIDQSIWLALEKGVILTSFGDMLKVPGSKYSLAQAKSLGADIRIVYSTLDALKIAQENPEREVVFLGIGFETTTPTVASAVLLAAEQGLNNFSIIGSHKTIPAALRALAENKEIGIDAFLLPGHVSAIIGLEPYVFLANEYNLPGVIAGFEGVDILMGIYEILQMLINGQAQILNAYPRIVKTEGNPVAREIVNRIFQPADAYWRGIGLIPETGLELKDQYKTFDAKEKFNIPDFSAHEPKGCRCGEVLRGLVTPPECPLFSRKCTPETPVGACMVSIEGTCAAYYRYGV</sequence>
<proteinExistence type="inferred from homology"/>
<name>A0A1T4LQC5_9FIRM</name>
<dbReference type="InterPro" id="IPR042244">
    <property type="entry name" value="HypD_2_sf"/>
</dbReference>
<dbReference type="GO" id="GO:0051604">
    <property type="term" value="P:protein maturation"/>
    <property type="evidence" value="ECO:0007669"/>
    <property type="project" value="TreeGrafter"/>
</dbReference>
<dbReference type="AlphaFoldDB" id="A0A1T4LQC5"/>
<dbReference type="PANTHER" id="PTHR30149:SF0">
    <property type="entry name" value="HYDROGENASE MATURATION FACTOR HYPD"/>
    <property type="match status" value="1"/>
</dbReference>
<gene>
    <name evidence="4" type="ORF">SAMN02745885_00252</name>
</gene>
<keyword evidence="5" id="KW-1185">Reference proteome</keyword>
<dbReference type="EMBL" id="FUXM01000002">
    <property type="protein sequence ID" value="SJZ56932.1"/>
    <property type="molecule type" value="Genomic_DNA"/>
</dbReference>
<dbReference type="PIRSF" id="PIRSF005622">
    <property type="entry name" value="Hydrgn_mat_hypD"/>
    <property type="match status" value="1"/>
</dbReference>
<dbReference type="Gene3D" id="6.10.20.100">
    <property type="match status" value="1"/>
</dbReference>
<evidence type="ECO:0000256" key="1">
    <source>
        <dbReference type="ARBA" id="ARBA00007888"/>
    </source>
</evidence>
<dbReference type="GO" id="GO:0070025">
    <property type="term" value="F:carbon monoxide binding"/>
    <property type="evidence" value="ECO:0007669"/>
    <property type="project" value="TreeGrafter"/>
</dbReference>
<evidence type="ECO:0000256" key="2">
    <source>
        <dbReference type="ARBA" id="ARBA00022723"/>
    </source>
</evidence>
<evidence type="ECO:0000313" key="4">
    <source>
        <dbReference type="EMBL" id="SJZ56932.1"/>
    </source>
</evidence>